<evidence type="ECO:0000313" key="2">
    <source>
        <dbReference type="Proteomes" id="UP001062846"/>
    </source>
</evidence>
<dbReference type="EMBL" id="CM046393">
    <property type="protein sequence ID" value="KAI8550536.1"/>
    <property type="molecule type" value="Genomic_DNA"/>
</dbReference>
<comment type="caution">
    <text evidence="1">The sequence shown here is derived from an EMBL/GenBank/DDBJ whole genome shotgun (WGS) entry which is preliminary data.</text>
</comment>
<protein>
    <submittedName>
        <fullName evidence="1">Uncharacterized protein</fullName>
    </submittedName>
</protein>
<proteinExistence type="predicted"/>
<sequence>MLHTRETVWRDRLAFGPFRDVRSQARGAAEERRAAGERSSGGKGRVWRSLSGPVVGGPPEMSWKIPVVDTQGNPAEIHVVPTRVEPSSVAIPVPNEWVNEAIRRMLAMENVIMRAASGPPLELRYPAPSPPRVQRAAAQRPQAQGQAVSRSKRTRSPPQKKMATRTPTPPVTTRRQTRSSQPAPASEEAARKAVARAELQYQIKMRERPVQEEG</sequence>
<accession>A0ACC0NCC3</accession>
<name>A0ACC0NCC3_RHOML</name>
<evidence type="ECO:0000313" key="1">
    <source>
        <dbReference type="EMBL" id="KAI8550536.1"/>
    </source>
</evidence>
<keyword evidence="2" id="KW-1185">Reference proteome</keyword>
<organism evidence="1 2">
    <name type="scientific">Rhododendron molle</name>
    <name type="common">Chinese azalea</name>
    <name type="synonym">Azalea mollis</name>
    <dbReference type="NCBI Taxonomy" id="49168"/>
    <lineage>
        <taxon>Eukaryota</taxon>
        <taxon>Viridiplantae</taxon>
        <taxon>Streptophyta</taxon>
        <taxon>Embryophyta</taxon>
        <taxon>Tracheophyta</taxon>
        <taxon>Spermatophyta</taxon>
        <taxon>Magnoliopsida</taxon>
        <taxon>eudicotyledons</taxon>
        <taxon>Gunneridae</taxon>
        <taxon>Pentapetalae</taxon>
        <taxon>asterids</taxon>
        <taxon>Ericales</taxon>
        <taxon>Ericaceae</taxon>
        <taxon>Ericoideae</taxon>
        <taxon>Rhodoreae</taxon>
        <taxon>Rhododendron</taxon>
    </lineage>
</organism>
<dbReference type="Proteomes" id="UP001062846">
    <property type="component" value="Chromosome 6"/>
</dbReference>
<gene>
    <name evidence="1" type="ORF">RHMOL_Rhmol06G0114800</name>
</gene>
<reference evidence="1" key="1">
    <citation type="submission" date="2022-02" db="EMBL/GenBank/DDBJ databases">
        <title>Plant Genome Project.</title>
        <authorList>
            <person name="Zhang R.-G."/>
        </authorList>
    </citation>
    <scope>NUCLEOTIDE SEQUENCE</scope>
    <source>
        <strain evidence="1">AT1</strain>
    </source>
</reference>